<dbReference type="SUPFAM" id="SSF51197">
    <property type="entry name" value="Clavaminate synthase-like"/>
    <property type="match status" value="1"/>
</dbReference>
<dbReference type="FunFam" id="2.10.110.10:FF:000008">
    <property type="entry name" value="Paxillin isoform 1"/>
    <property type="match status" value="1"/>
</dbReference>
<feature type="region of interest" description="Disordered" evidence="11">
    <location>
        <begin position="1"/>
        <end position="67"/>
    </location>
</feature>
<dbReference type="Pfam" id="PF00412">
    <property type="entry name" value="LIM"/>
    <property type="match status" value="3"/>
</dbReference>
<dbReference type="EMBL" id="MVBO01000090">
    <property type="protein sequence ID" value="OZJ03339.1"/>
    <property type="molecule type" value="Genomic_DNA"/>
</dbReference>
<comment type="caution">
    <text evidence="15">The sequence shown here is derived from an EMBL/GenBank/DDBJ whole genome shotgun (WGS) entry which is preliminary data.</text>
</comment>
<protein>
    <submittedName>
        <fullName evidence="15">Uncharacterized protein</fullName>
    </submittedName>
</protein>
<dbReference type="PROSITE" id="PS50023">
    <property type="entry name" value="LIM_DOMAIN_2"/>
    <property type="match status" value="2"/>
</dbReference>
<dbReference type="InterPro" id="IPR005123">
    <property type="entry name" value="Oxoglu/Fe-dep_dioxygenase_dom"/>
</dbReference>
<gene>
    <name evidence="15" type="ORF">BZG36_04216</name>
</gene>
<evidence type="ECO:0000259" key="12">
    <source>
        <dbReference type="PROSITE" id="PS50023"/>
    </source>
</evidence>
<evidence type="ECO:0000256" key="11">
    <source>
        <dbReference type="SAM" id="MobiDB-lite"/>
    </source>
</evidence>
<dbReference type="GO" id="GO:0030036">
    <property type="term" value="P:actin cytoskeleton organization"/>
    <property type="evidence" value="ECO:0007669"/>
    <property type="project" value="TreeGrafter"/>
</dbReference>
<dbReference type="FunFam" id="2.10.110.10:FF:000018">
    <property type="entry name" value="Paxillin isoform 1"/>
    <property type="match status" value="1"/>
</dbReference>
<keyword evidence="7 10" id="KW-0862">Zinc</keyword>
<dbReference type="PRINTS" id="PR00682">
    <property type="entry name" value="IPNSYNTHASE"/>
</dbReference>
<dbReference type="PROSITE" id="PS00478">
    <property type="entry name" value="LIM_DOMAIN_1"/>
    <property type="match status" value="2"/>
</dbReference>
<dbReference type="SMART" id="SM00132">
    <property type="entry name" value="LIM"/>
    <property type="match status" value="3"/>
</dbReference>
<dbReference type="PROSITE" id="PS51450">
    <property type="entry name" value="LRR"/>
    <property type="match status" value="1"/>
</dbReference>
<feature type="non-terminal residue" evidence="15">
    <location>
        <position position="1259"/>
    </location>
</feature>
<dbReference type="InterPro" id="IPR003591">
    <property type="entry name" value="Leu-rich_rpt_typical-subtyp"/>
</dbReference>
<dbReference type="SUPFAM" id="SSF52058">
    <property type="entry name" value="L domain-like"/>
    <property type="match status" value="1"/>
</dbReference>
<dbReference type="GO" id="GO:0031941">
    <property type="term" value="C:filamentous actin"/>
    <property type="evidence" value="ECO:0007669"/>
    <property type="project" value="TreeGrafter"/>
</dbReference>
<dbReference type="GO" id="GO:0003779">
    <property type="term" value="F:actin binding"/>
    <property type="evidence" value="ECO:0007669"/>
    <property type="project" value="TreeGrafter"/>
</dbReference>
<dbReference type="PANTHER" id="PTHR24214:SF62">
    <property type="entry name" value="LEUPAXIN"/>
    <property type="match status" value="1"/>
</dbReference>
<dbReference type="SUPFAM" id="SSF55729">
    <property type="entry name" value="Acyl-CoA N-acyltransferases (Nat)"/>
    <property type="match status" value="1"/>
</dbReference>
<keyword evidence="4" id="KW-0433">Leucine-rich repeat</keyword>
<keyword evidence="9 10" id="KW-0440">LIM domain</keyword>
<dbReference type="Pfam" id="PF13855">
    <property type="entry name" value="LRR_8"/>
    <property type="match status" value="1"/>
</dbReference>
<evidence type="ECO:0000259" key="14">
    <source>
        <dbReference type="PROSITE" id="PS51471"/>
    </source>
</evidence>
<dbReference type="InterPro" id="IPR001781">
    <property type="entry name" value="Znf_LIM"/>
</dbReference>
<dbReference type="SMART" id="SM00369">
    <property type="entry name" value="LRR_TYP"/>
    <property type="match status" value="3"/>
</dbReference>
<dbReference type="SUPFAM" id="SSF57716">
    <property type="entry name" value="Glucocorticoid receptor-like (DNA-binding domain)"/>
    <property type="match status" value="3"/>
</dbReference>
<dbReference type="Gene3D" id="2.10.110.10">
    <property type="entry name" value="Cysteine Rich Protein"/>
    <property type="match status" value="3"/>
</dbReference>
<feature type="compositionally biased region" description="Polar residues" evidence="11">
    <location>
        <begin position="15"/>
        <end position="27"/>
    </location>
</feature>
<evidence type="ECO:0000256" key="6">
    <source>
        <dbReference type="ARBA" id="ARBA00022737"/>
    </source>
</evidence>
<dbReference type="InterPro" id="IPR013653">
    <property type="entry name" value="GCN5-like_dom"/>
</dbReference>
<evidence type="ECO:0000256" key="2">
    <source>
        <dbReference type="ARBA" id="ARBA00004496"/>
    </source>
</evidence>
<sequence length="1259" mass="139916">MSMTKDELSQYLKGLTQSSGEGNTNQRPARAHASTLRGPRPAPANRYGERGERTSSYQTSAPSSDAIDASAISHPQLRSGRRHVRTIDDMVNDLTFPMEEKLSFHETLPDKGPSIQSPVQHQQNVQRSVGNVYDAVKERGHDKTPPATPPKDRNLRSTGDAFEATLAGKRVPPPVAPKPKFDSPKTATSPSKSAPTPPVPTISVPTINIPGAPDDDEPPSEAQESSTTRLPTNSALRCAGCQKAISGIVITAMNKRWHPQCFVCKHCKIALEHVSFFEKDGLPYCHLDYHELFSPRCAYCNTPIEDRCITALGKSYHPGHFFCRECGVPFDEGGFMVHDGHAYCEKDYQRKFGKTCKGCGEYITSEFVHALGGDWHQECFVCEVTVSLVSGTMSIVSVHDREVILNLLHRDPVRHVYHLGDLDDTQFRKTVWYAFAETEEAPPVDLVLIFLGLEVPVVLSTHLETPNSVHFYNALVPYLPRSFYAHLVPDFKDALKGYRIVSHGPHYRMALIHKDRIIQVDTAEIIQLTLDDEKELGAFYNEHYPGNAFNRRMLETGSFFGVRVDSALVCAAGLHVMSPRYGVAAIGTVTTSQVHRNKGWAAKTSAALCQHVLQRVEHIGLNVQADNAPAIACYRKLGFEVVGEYEEAMCFGNAYAFMGTRLFTSGDKAKQQTFLDQLRDALLHVGFFILKNHGIDEGLQSRMVDEARKFFALPLEEKIKIDMIHSPHFRGYTRMGAEVTDFKHDNREQIDLGLERPAPSPGTGRLYYENIQGPNQWPNAELVPDFRPTCMTFMDACIQVARKLMEAMALVLGLEHDWFRPMFGEDDEGGYGPHVRMKVVRYPSMTDEKDKPEAHGLGVGPHKDYGFLTILMQDDVGGLQVQSPQGEWIDATPIPNTFIINVGETFERATQRCFKATTHRVLNNSSGKDRISVPVFFNPAVNAKIPFINVSDEIKRLTPQNVISDIQEGQLLQKEVYGENAFAINVTAPVDLSSAYGSVSTPPSKHYQKQLTQYQITRQCGSPHYHARTAAAAAKIAANLQNSSSSAVTITDPSNPARTINVSKSKPKDPSTPAEGNPASVDNDKSDQPWTSMDMGGMGLKTISVSLYQNFEFLTTLYLNHNNFTELRPEIGRLKQLELLDLSANKLASIPPELGMLVKLKELLLFDNNLSTVPNELGSLYHLETLGLEGNPLQEPYKGLLVKEGTKALISFLKDSCPVPMPPPEREWIPIEGSAMDDSKEKFTVFCYNILSERCATTQ</sequence>
<dbReference type="GO" id="GO:0016747">
    <property type="term" value="F:acyltransferase activity, transferring groups other than amino-acyl groups"/>
    <property type="evidence" value="ECO:0007669"/>
    <property type="project" value="InterPro"/>
</dbReference>
<name>A0A261XY91_9FUNG</name>
<dbReference type="InterPro" id="IPR001611">
    <property type="entry name" value="Leu-rich_rpt"/>
</dbReference>
<dbReference type="Gene3D" id="2.60.120.330">
    <property type="entry name" value="B-lactam Antibiotic, Isopenicillin N Synthase, Chain"/>
    <property type="match status" value="1"/>
</dbReference>
<keyword evidence="6" id="KW-0677">Repeat</keyword>
<dbReference type="PANTHER" id="PTHR24214">
    <property type="entry name" value="PDZ AND LIM DOMAIN PROTEIN ZASP"/>
    <property type="match status" value="1"/>
</dbReference>
<feature type="compositionally biased region" description="Polar residues" evidence="11">
    <location>
        <begin position="114"/>
        <end position="125"/>
    </location>
</feature>
<dbReference type="Pfam" id="PF03171">
    <property type="entry name" value="2OG-FeII_Oxy"/>
    <property type="match status" value="1"/>
</dbReference>
<feature type="domain" description="LIM zinc-binding" evidence="12">
    <location>
        <begin position="296"/>
        <end position="354"/>
    </location>
</feature>
<dbReference type="InterPro" id="IPR050604">
    <property type="entry name" value="PDZ-LIM_domain"/>
</dbReference>
<evidence type="ECO:0000256" key="10">
    <source>
        <dbReference type="PROSITE-ProRule" id="PRU00125"/>
    </source>
</evidence>
<comment type="subcellular location">
    <subcellularLocation>
        <location evidence="1">Cell junction</location>
    </subcellularLocation>
    <subcellularLocation>
        <location evidence="2">Cytoplasm</location>
    </subcellularLocation>
</comment>
<evidence type="ECO:0000313" key="15">
    <source>
        <dbReference type="EMBL" id="OZJ03339.1"/>
    </source>
</evidence>
<dbReference type="Gene3D" id="3.80.10.10">
    <property type="entry name" value="Ribonuclease Inhibitor"/>
    <property type="match status" value="1"/>
</dbReference>
<dbReference type="AlphaFoldDB" id="A0A261XY91"/>
<dbReference type="Pfam" id="PF08445">
    <property type="entry name" value="FR47"/>
    <property type="match status" value="1"/>
</dbReference>
<dbReference type="InterPro" id="IPR027443">
    <property type="entry name" value="IPNS-like_sf"/>
</dbReference>
<keyword evidence="16" id="KW-1185">Reference proteome</keyword>
<feature type="region of interest" description="Disordered" evidence="11">
    <location>
        <begin position="164"/>
        <end position="231"/>
    </location>
</feature>
<dbReference type="InterPro" id="IPR026992">
    <property type="entry name" value="DIOX_N"/>
</dbReference>
<feature type="compositionally biased region" description="Basic and acidic residues" evidence="11">
    <location>
        <begin position="138"/>
        <end position="155"/>
    </location>
</feature>
<dbReference type="GO" id="GO:0046872">
    <property type="term" value="F:metal ion binding"/>
    <property type="evidence" value="ECO:0007669"/>
    <property type="project" value="UniProtKB-KW"/>
</dbReference>
<proteinExistence type="predicted"/>
<dbReference type="InterPro" id="IPR032675">
    <property type="entry name" value="LRR_dom_sf"/>
</dbReference>
<feature type="domain" description="N-acetyltransferase" evidence="13">
    <location>
        <begin position="523"/>
        <end position="660"/>
    </location>
</feature>
<dbReference type="Gene3D" id="3.40.630.30">
    <property type="match status" value="1"/>
</dbReference>
<feature type="compositionally biased region" description="Polar residues" evidence="11">
    <location>
        <begin position="222"/>
        <end position="231"/>
    </location>
</feature>
<feature type="domain" description="LIM zinc-binding" evidence="12">
    <location>
        <begin position="236"/>
        <end position="295"/>
    </location>
</feature>
<reference evidence="15 16" key="1">
    <citation type="journal article" date="2017" name="Mycologia">
        <title>Bifiguratus adelaidae, gen. et sp. nov., a new member of Mucoromycotina in endophytic and soil-dwelling habitats.</title>
        <authorList>
            <person name="Torres-Cruz T.J."/>
            <person name="Billingsley Tobias T.L."/>
            <person name="Almatruk M."/>
            <person name="Hesse C."/>
            <person name="Kuske C.R."/>
            <person name="Desiro A."/>
            <person name="Benucci G.M."/>
            <person name="Bonito G."/>
            <person name="Stajich J.E."/>
            <person name="Dunlap C."/>
            <person name="Arnold A.E."/>
            <person name="Porras-Alfaro A."/>
        </authorList>
    </citation>
    <scope>NUCLEOTIDE SEQUENCE [LARGE SCALE GENOMIC DNA]</scope>
    <source>
        <strain evidence="15 16">AZ0501</strain>
    </source>
</reference>
<dbReference type="Pfam" id="PF14226">
    <property type="entry name" value="DIOX_N"/>
    <property type="match status" value="1"/>
</dbReference>
<feature type="compositionally biased region" description="Polar residues" evidence="11">
    <location>
        <begin position="1045"/>
        <end position="1064"/>
    </location>
</feature>
<feature type="region of interest" description="Disordered" evidence="11">
    <location>
        <begin position="106"/>
        <end position="125"/>
    </location>
</feature>
<evidence type="ECO:0000313" key="16">
    <source>
        <dbReference type="Proteomes" id="UP000242875"/>
    </source>
</evidence>
<evidence type="ECO:0000256" key="8">
    <source>
        <dbReference type="ARBA" id="ARBA00022949"/>
    </source>
</evidence>
<evidence type="ECO:0000256" key="5">
    <source>
        <dbReference type="ARBA" id="ARBA00022723"/>
    </source>
</evidence>
<dbReference type="InterPro" id="IPR000182">
    <property type="entry name" value="GNAT_dom"/>
</dbReference>
<accession>A0A261XY91</accession>
<keyword evidence="5 10" id="KW-0479">Metal-binding</keyword>
<dbReference type="PROSITE" id="PS51471">
    <property type="entry name" value="FE2OG_OXY"/>
    <property type="match status" value="1"/>
</dbReference>
<evidence type="ECO:0000256" key="3">
    <source>
        <dbReference type="ARBA" id="ARBA00022490"/>
    </source>
</evidence>
<feature type="compositionally biased region" description="Low complexity" evidence="11">
    <location>
        <begin position="201"/>
        <end position="210"/>
    </location>
</feature>
<dbReference type="GO" id="GO:0051371">
    <property type="term" value="F:muscle alpha-actinin binding"/>
    <property type="evidence" value="ECO:0007669"/>
    <property type="project" value="TreeGrafter"/>
</dbReference>
<dbReference type="InterPro" id="IPR016181">
    <property type="entry name" value="Acyl_CoA_acyltransferase"/>
</dbReference>
<evidence type="ECO:0000256" key="4">
    <source>
        <dbReference type="ARBA" id="ARBA00022614"/>
    </source>
</evidence>
<keyword evidence="8" id="KW-0965">Cell junction</keyword>
<evidence type="ECO:0000256" key="9">
    <source>
        <dbReference type="ARBA" id="ARBA00023038"/>
    </source>
</evidence>
<dbReference type="PROSITE" id="PS51186">
    <property type="entry name" value="GNAT"/>
    <property type="match status" value="1"/>
</dbReference>
<evidence type="ECO:0000259" key="13">
    <source>
        <dbReference type="PROSITE" id="PS51186"/>
    </source>
</evidence>
<evidence type="ECO:0000256" key="7">
    <source>
        <dbReference type="ARBA" id="ARBA00022833"/>
    </source>
</evidence>
<feature type="region of interest" description="Disordered" evidence="11">
    <location>
        <begin position="1045"/>
        <end position="1090"/>
    </location>
</feature>
<feature type="domain" description="Fe2OG dioxygenase" evidence="14">
    <location>
        <begin position="833"/>
        <end position="939"/>
    </location>
</feature>
<evidence type="ECO:0000256" key="1">
    <source>
        <dbReference type="ARBA" id="ARBA00004282"/>
    </source>
</evidence>
<dbReference type="GO" id="GO:0005737">
    <property type="term" value="C:cytoplasm"/>
    <property type="evidence" value="ECO:0007669"/>
    <property type="project" value="UniProtKB-SubCell"/>
</dbReference>
<dbReference type="Proteomes" id="UP000242875">
    <property type="component" value="Unassembled WGS sequence"/>
</dbReference>
<organism evidence="15 16">
    <name type="scientific">Bifiguratus adelaidae</name>
    <dbReference type="NCBI Taxonomy" id="1938954"/>
    <lineage>
        <taxon>Eukaryota</taxon>
        <taxon>Fungi</taxon>
        <taxon>Fungi incertae sedis</taxon>
        <taxon>Mucoromycota</taxon>
        <taxon>Mucoromycotina</taxon>
        <taxon>Endogonomycetes</taxon>
        <taxon>Endogonales</taxon>
        <taxon>Endogonales incertae sedis</taxon>
        <taxon>Bifiguratus</taxon>
    </lineage>
</organism>
<keyword evidence="3" id="KW-0963">Cytoplasm</keyword>
<feature type="region of interest" description="Disordered" evidence="11">
    <location>
        <begin position="138"/>
        <end position="157"/>
    </location>
</feature>
<dbReference type="GO" id="GO:0001725">
    <property type="term" value="C:stress fiber"/>
    <property type="evidence" value="ECO:0007669"/>
    <property type="project" value="TreeGrafter"/>
</dbReference>
<dbReference type="OrthoDB" id="288590at2759"/>
<feature type="compositionally biased region" description="Low complexity" evidence="11">
    <location>
        <begin position="184"/>
        <end position="194"/>
    </location>
</feature>
<dbReference type="InterPro" id="IPR044861">
    <property type="entry name" value="IPNS-like_FE2OG_OXY"/>
</dbReference>